<evidence type="ECO:0000256" key="1">
    <source>
        <dbReference type="SAM" id="MobiDB-lite"/>
    </source>
</evidence>
<feature type="region of interest" description="Disordered" evidence="1">
    <location>
        <begin position="1"/>
        <end position="118"/>
    </location>
</feature>
<dbReference type="AlphaFoldDB" id="A0AAN6ESP1"/>
<proteinExistence type="predicted"/>
<dbReference type="Proteomes" id="UP001161757">
    <property type="component" value="Unassembled WGS sequence"/>
</dbReference>
<gene>
    <name evidence="2" type="ORF">HRR80_006315</name>
</gene>
<organism evidence="2 3">
    <name type="scientific">Exophiala dermatitidis</name>
    <name type="common">Black yeast-like fungus</name>
    <name type="synonym">Wangiella dermatitidis</name>
    <dbReference type="NCBI Taxonomy" id="5970"/>
    <lineage>
        <taxon>Eukaryota</taxon>
        <taxon>Fungi</taxon>
        <taxon>Dikarya</taxon>
        <taxon>Ascomycota</taxon>
        <taxon>Pezizomycotina</taxon>
        <taxon>Eurotiomycetes</taxon>
        <taxon>Chaetothyriomycetidae</taxon>
        <taxon>Chaetothyriales</taxon>
        <taxon>Herpotrichiellaceae</taxon>
        <taxon>Exophiala</taxon>
    </lineage>
</organism>
<reference evidence="2" key="1">
    <citation type="submission" date="2023-01" db="EMBL/GenBank/DDBJ databases">
        <title>Exophiala dermititidis isolated from Cystic Fibrosis Patient.</title>
        <authorList>
            <person name="Kurbessoian T."/>
            <person name="Crocker A."/>
            <person name="Murante D."/>
            <person name="Hogan D.A."/>
            <person name="Stajich J.E."/>
        </authorList>
    </citation>
    <scope>NUCLEOTIDE SEQUENCE</scope>
    <source>
        <strain evidence="2">Ex8</strain>
    </source>
</reference>
<feature type="compositionally biased region" description="Polar residues" evidence="1">
    <location>
        <begin position="39"/>
        <end position="50"/>
    </location>
</feature>
<sequence length="432" mass="48486">MSSASDDGSSSEEFGPLESLHRNIARDSSSPPASELWPRSNQPTSGTENNPNREESRNTGGIFGEWTGLSSAEDIQFAGSRRREQATRISRVAPQDDQVQLSRQGGAEPEPPRNSTPGQLKELVQALNNNNEIQTHLQKIRHGPYSKVSVLPIMFEAVEPFHELDKELESVRTCFRDHFGYAVYPIFKIPRGKDSHDLVNKKISDLVKEHGKKGELVIVVYAGHGMRPSWNHFGPAVWADRSSANQTVNWSEIQPLLENAECDTLIILNCCYAGNAVLGPKRGTTEILAASDRDTQTGTLEKSFLRVVVEELVRLSVSAFNVETLHHHVDKHNTLRKGQRIRTPFYRRLPDPKVPSIWLQRLVVPDRTAQHSRSETHMQSNGSFYVKVSLDATENDLELEASWSAFLANASWPGVKDLKFYTEDMLLSELKN</sequence>
<evidence type="ECO:0000313" key="2">
    <source>
        <dbReference type="EMBL" id="KAJ8989591.1"/>
    </source>
</evidence>
<dbReference type="EMBL" id="JAJGCB010000013">
    <property type="protein sequence ID" value="KAJ8989591.1"/>
    <property type="molecule type" value="Genomic_DNA"/>
</dbReference>
<protein>
    <submittedName>
        <fullName evidence="2">Uncharacterized protein</fullName>
    </submittedName>
</protein>
<accession>A0AAN6ESP1</accession>
<comment type="caution">
    <text evidence="2">The sequence shown here is derived from an EMBL/GenBank/DDBJ whole genome shotgun (WGS) entry which is preliminary data.</text>
</comment>
<evidence type="ECO:0000313" key="3">
    <source>
        <dbReference type="Proteomes" id="UP001161757"/>
    </source>
</evidence>
<name>A0AAN6ESP1_EXODE</name>